<feature type="non-terminal residue" evidence="1">
    <location>
        <position position="57"/>
    </location>
</feature>
<sequence length="57" mass="6579">MSQSAVYSRARHRVLSYSVLGRNASRCARAPRCQSARRRAAERERLLKVNGRHGRIR</sequence>
<dbReference type="Proteomes" id="UP001558613">
    <property type="component" value="Unassembled WGS sequence"/>
</dbReference>
<proteinExistence type="predicted"/>
<reference evidence="1 2" key="1">
    <citation type="submission" date="2023-09" db="EMBL/GenBank/DDBJ databases">
        <authorList>
            <person name="Wang M."/>
        </authorList>
    </citation>
    <scope>NUCLEOTIDE SEQUENCE [LARGE SCALE GENOMIC DNA]</scope>
    <source>
        <strain evidence="1">GT-2023</strain>
        <tissue evidence="1">Liver</tissue>
    </source>
</reference>
<organism evidence="1 2">
    <name type="scientific">Cirrhinus molitorella</name>
    <name type="common">mud carp</name>
    <dbReference type="NCBI Taxonomy" id="172907"/>
    <lineage>
        <taxon>Eukaryota</taxon>
        <taxon>Metazoa</taxon>
        <taxon>Chordata</taxon>
        <taxon>Craniata</taxon>
        <taxon>Vertebrata</taxon>
        <taxon>Euteleostomi</taxon>
        <taxon>Actinopterygii</taxon>
        <taxon>Neopterygii</taxon>
        <taxon>Teleostei</taxon>
        <taxon>Ostariophysi</taxon>
        <taxon>Cypriniformes</taxon>
        <taxon>Cyprinidae</taxon>
        <taxon>Labeoninae</taxon>
        <taxon>Labeonini</taxon>
        <taxon>Cirrhinus</taxon>
    </lineage>
</organism>
<keyword evidence="2" id="KW-1185">Reference proteome</keyword>
<protein>
    <submittedName>
        <fullName evidence="1">Uncharacterized protein</fullName>
    </submittedName>
</protein>
<dbReference type="EMBL" id="JAYMGO010000025">
    <property type="protein sequence ID" value="KAL1248008.1"/>
    <property type="molecule type" value="Genomic_DNA"/>
</dbReference>
<accession>A0ABR3L5A6</accession>
<evidence type="ECO:0000313" key="2">
    <source>
        <dbReference type="Proteomes" id="UP001558613"/>
    </source>
</evidence>
<comment type="caution">
    <text evidence="1">The sequence shown here is derived from an EMBL/GenBank/DDBJ whole genome shotgun (WGS) entry which is preliminary data.</text>
</comment>
<evidence type="ECO:0000313" key="1">
    <source>
        <dbReference type="EMBL" id="KAL1248008.1"/>
    </source>
</evidence>
<name>A0ABR3L5A6_9TELE</name>
<gene>
    <name evidence="1" type="ORF">QQF64_023384</name>
</gene>